<organism evidence="1 2">
    <name type="scientific">Cotesia glomerata</name>
    <name type="common">Lepidopteran parasitic wasp</name>
    <name type="synonym">Apanteles glomeratus</name>
    <dbReference type="NCBI Taxonomy" id="32391"/>
    <lineage>
        <taxon>Eukaryota</taxon>
        <taxon>Metazoa</taxon>
        <taxon>Ecdysozoa</taxon>
        <taxon>Arthropoda</taxon>
        <taxon>Hexapoda</taxon>
        <taxon>Insecta</taxon>
        <taxon>Pterygota</taxon>
        <taxon>Neoptera</taxon>
        <taxon>Endopterygota</taxon>
        <taxon>Hymenoptera</taxon>
        <taxon>Apocrita</taxon>
        <taxon>Ichneumonoidea</taxon>
        <taxon>Braconidae</taxon>
        <taxon>Microgastrinae</taxon>
        <taxon>Cotesia</taxon>
    </lineage>
</organism>
<proteinExistence type="predicted"/>
<accession>A0AAV7IG23</accession>
<dbReference type="EMBL" id="JAHXZJ010001864">
    <property type="protein sequence ID" value="KAH0550072.1"/>
    <property type="molecule type" value="Genomic_DNA"/>
</dbReference>
<evidence type="ECO:0000313" key="1">
    <source>
        <dbReference type="EMBL" id="KAH0550072.1"/>
    </source>
</evidence>
<evidence type="ECO:0000313" key="2">
    <source>
        <dbReference type="Proteomes" id="UP000826195"/>
    </source>
</evidence>
<sequence>MYKVPIVQLKIKDETPSSHRVSRIAHVASRETDGGLSRGNLLGIPLAKPRDHDFAFTFYSVESNEHKLHLVA</sequence>
<protein>
    <submittedName>
        <fullName evidence="1">Uncharacterized protein</fullName>
    </submittedName>
</protein>
<comment type="caution">
    <text evidence="1">The sequence shown here is derived from an EMBL/GenBank/DDBJ whole genome shotgun (WGS) entry which is preliminary data.</text>
</comment>
<dbReference type="AlphaFoldDB" id="A0AAV7IG23"/>
<reference evidence="1 2" key="1">
    <citation type="journal article" date="2021" name="J. Hered.">
        <title>A chromosome-level genome assembly of the parasitoid wasp, Cotesia glomerata (Hymenoptera: Braconidae).</title>
        <authorList>
            <person name="Pinto B.J."/>
            <person name="Weis J.J."/>
            <person name="Gamble T."/>
            <person name="Ode P.J."/>
            <person name="Paul R."/>
            <person name="Zaspel J.M."/>
        </authorList>
    </citation>
    <scope>NUCLEOTIDE SEQUENCE [LARGE SCALE GENOMIC DNA]</scope>
    <source>
        <strain evidence="1">CgM1</strain>
    </source>
</reference>
<keyword evidence="2" id="KW-1185">Reference proteome</keyword>
<name>A0AAV7IG23_COTGL</name>
<dbReference type="Proteomes" id="UP000826195">
    <property type="component" value="Unassembled WGS sequence"/>
</dbReference>
<gene>
    <name evidence="1" type="ORF">KQX54_017258</name>
</gene>